<feature type="transmembrane region" description="Helical" evidence="2">
    <location>
        <begin position="33"/>
        <end position="51"/>
    </location>
</feature>
<evidence type="ECO:0000256" key="1">
    <source>
        <dbReference type="SAM" id="Coils"/>
    </source>
</evidence>
<evidence type="ECO:0000256" key="2">
    <source>
        <dbReference type="SAM" id="Phobius"/>
    </source>
</evidence>
<accession>A0ABX0A2A5</accession>
<keyword evidence="1" id="KW-0175">Coiled coil</keyword>
<organism evidence="3 4">
    <name type="scientific">Pallidibacillus pasinlerensis</name>
    <dbReference type="NCBI Taxonomy" id="2703818"/>
    <lineage>
        <taxon>Bacteria</taxon>
        <taxon>Bacillati</taxon>
        <taxon>Bacillota</taxon>
        <taxon>Bacilli</taxon>
        <taxon>Bacillales</taxon>
        <taxon>Bacillaceae</taxon>
        <taxon>Pallidibacillus</taxon>
    </lineage>
</organism>
<dbReference type="EMBL" id="JAACYS010000025">
    <property type="protein sequence ID" value="NCU17547.1"/>
    <property type="molecule type" value="Genomic_DNA"/>
</dbReference>
<sequence length="206" mass="24314">MKGILYFIIRFFSAGATWGLSWLIYWLALDQGFWVSGAYGLLTGVGVFYLLKFLMVKHLLNQNGLTRREYKLVERNLKEAKEKISRLQKSFLKIHNLPSAKKNFETLRLVYKIYNITKKEPRRFFLAQEFYYSHLDSLVDITEKYTFLAFQPVKDAELVKALNDTKHTLDDVVDLIEEDLRNMIETDLDTLQFELDVAKKSIDRKR</sequence>
<dbReference type="RefSeq" id="WP_161920378.1">
    <property type="nucleotide sequence ID" value="NZ_JAACYS010000025.1"/>
</dbReference>
<comment type="caution">
    <text evidence="3">The sequence shown here is derived from an EMBL/GenBank/DDBJ whole genome shotgun (WGS) entry which is preliminary data.</text>
</comment>
<dbReference type="Proteomes" id="UP000743899">
    <property type="component" value="Unassembled WGS sequence"/>
</dbReference>
<evidence type="ECO:0000313" key="3">
    <source>
        <dbReference type="EMBL" id="NCU17547.1"/>
    </source>
</evidence>
<dbReference type="Pfam" id="PF10112">
    <property type="entry name" value="Halogen_Hydrol"/>
    <property type="match status" value="1"/>
</dbReference>
<protein>
    <submittedName>
        <fullName evidence="3">Protein xpaC</fullName>
    </submittedName>
</protein>
<keyword evidence="2" id="KW-0812">Transmembrane</keyword>
<gene>
    <name evidence="3" type="ORF">GW534_07180</name>
</gene>
<reference evidence="3 4" key="1">
    <citation type="submission" date="2020-01" db="EMBL/GenBank/DDBJ databases">
        <title>A novel Bacillus sp. from Pasinler.</title>
        <authorList>
            <person name="Adiguzel A."/>
            <person name="Ay H."/>
            <person name="Baltaci M.O."/>
        </authorList>
    </citation>
    <scope>NUCLEOTIDE SEQUENCE [LARGE SCALE GENOMIC DNA]</scope>
    <source>
        <strain evidence="3 4">P1</strain>
    </source>
</reference>
<keyword evidence="4" id="KW-1185">Reference proteome</keyword>
<name>A0ABX0A2A5_9BACI</name>
<proteinExistence type="predicted"/>
<evidence type="ECO:0000313" key="4">
    <source>
        <dbReference type="Proteomes" id="UP000743899"/>
    </source>
</evidence>
<dbReference type="InterPro" id="IPR018770">
    <property type="entry name" value="ChloroindolylP_hydrolase"/>
</dbReference>
<feature type="coiled-coil region" evidence="1">
    <location>
        <begin position="63"/>
        <end position="90"/>
    </location>
</feature>
<keyword evidence="2" id="KW-1133">Transmembrane helix</keyword>
<feature type="transmembrane region" description="Helical" evidence="2">
    <location>
        <begin position="7"/>
        <end position="27"/>
    </location>
</feature>
<keyword evidence="2" id="KW-0472">Membrane</keyword>